<proteinExistence type="predicted"/>
<evidence type="ECO:0000313" key="1">
    <source>
        <dbReference type="EMBL" id="MBW0477052.1"/>
    </source>
</evidence>
<reference evidence="1" key="1">
    <citation type="submission" date="2021-03" db="EMBL/GenBank/DDBJ databases">
        <title>Draft genome sequence of rust myrtle Austropuccinia psidii MF-1, a brazilian biotype.</title>
        <authorList>
            <person name="Quecine M.C."/>
            <person name="Pachon D.M.R."/>
            <person name="Bonatelli M.L."/>
            <person name="Correr F.H."/>
            <person name="Franceschini L.M."/>
            <person name="Leite T.F."/>
            <person name="Margarido G.R.A."/>
            <person name="Almeida C.A."/>
            <person name="Ferrarezi J.A."/>
            <person name="Labate C.A."/>
        </authorList>
    </citation>
    <scope>NUCLEOTIDE SEQUENCE</scope>
    <source>
        <strain evidence="1">MF-1</strain>
    </source>
</reference>
<sequence>MPQDTADKNLCKHTQDAQTSLVTQAKGMAYIHGTATKMTICISNAQHPLIIYSGAHFSIVARDYLDNHFPNWENHLFPTKAKSFKSASGKMTSIGKIIKEIIIPHRKGNIRLNPEFVVLDDAHSYWGQITRGCMALTFTIVKTGTLPLVPIRKRNLHLIYTKYLPRIH</sequence>
<dbReference type="EMBL" id="AVOT02004682">
    <property type="protein sequence ID" value="MBW0477052.1"/>
    <property type="molecule type" value="Genomic_DNA"/>
</dbReference>
<evidence type="ECO:0000313" key="2">
    <source>
        <dbReference type="Proteomes" id="UP000765509"/>
    </source>
</evidence>
<keyword evidence="2" id="KW-1185">Reference proteome</keyword>
<gene>
    <name evidence="1" type="ORF">O181_016767</name>
</gene>
<dbReference type="Proteomes" id="UP000765509">
    <property type="component" value="Unassembled WGS sequence"/>
</dbReference>
<organism evidence="1 2">
    <name type="scientific">Austropuccinia psidii MF-1</name>
    <dbReference type="NCBI Taxonomy" id="1389203"/>
    <lineage>
        <taxon>Eukaryota</taxon>
        <taxon>Fungi</taxon>
        <taxon>Dikarya</taxon>
        <taxon>Basidiomycota</taxon>
        <taxon>Pucciniomycotina</taxon>
        <taxon>Pucciniomycetes</taxon>
        <taxon>Pucciniales</taxon>
        <taxon>Sphaerophragmiaceae</taxon>
        <taxon>Austropuccinia</taxon>
    </lineage>
</organism>
<name>A0A9Q3C4N9_9BASI</name>
<dbReference type="AlphaFoldDB" id="A0A9Q3C4N9"/>
<accession>A0A9Q3C4N9</accession>
<comment type="caution">
    <text evidence="1">The sequence shown here is derived from an EMBL/GenBank/DDBJ whole genome shotgun (WGS) entry which is preliminary data.</text>
</comment>
<protein>
    <submittedName>
        <fullName evidence="1">Uncharacterized protein</fullName>
    </submittedName>
</protein>